<evidence type="ECO:0000256" key="2">
    <source>
        <dbReference type="ARBA" id="ARBA00024222"/>
    </source>
</evidence>
<keyword evidence="1" id="KW-0012">Acyltransferase</keyword>
<dbReference type="Gene3D" id="3.90.260.10">
    <property type="entry name" value="Transglutaminase-like"/>
    <property type="match status" value="2"/>
</dbReference>
<feature type="domain" description="Transglutaminase C-terminal" evidence="3">
    <location>
        <begin position="259"/>
        <end position="346"/>
    </location>
</feature>
<dbReference type="InterPro" id="IPR008958">
    <property type="entry name" value="Transglutaminase_C"/>
</dbReference>
<evidence type="ECO:0000313" key="4">
    <source>
        <dbReference type="EMBL" id="MEQ2167545.1"/>
    </source>
</evidence>
<gene>
    <name evidence="4" type="ORF">GOODEAATRI_005198</name>
</gene>
<evidence type="ECO:0000256" key="1">
    <source>
        <dbReference type="ARBA" id="ARBA00023315"/>
    </source>
</evidence>
<dbReference type="Proteomes" id="UP001476798">
    <property type="component" value="Unassembled WGS sequence"/>
</dbReference>
<dbReference type="EC" id="2.3.2.13" evidence="2"/>
<organism evidence="4 5">
    <name type="scientific">Goodea atripinnis</name>
    <dbReference type="NCBI Taxonomy" id="208336"/>
    <lineage>
        <taxon>Eukaryota</taxon>
        <taxon>Metazoa</taxon>
        <taxon>Chordata</taxon>
        <taxon>Craniata</taxon>
        <taxon>Vertebrata</taxon>
        <taxon>Euteleostomi</taxon>
        <taxon>Actinopterygii</taxon>
        <taxon>Neopterygii</taxon>
        <taxon>Teleostei</taxon>
        <taxon>Neoteleostei</taxon>
        <taxon>Acanthomorphata</taxon>
        <taxon>Ovalentaria</taxon>
        <taxon>Atherinomorphae</taxon>
        <taxon>Cyprinodontiformes</taxon>
        <taxon>Goodeidae</taxon>
        <taxon>Goodea</taxon>
    </lineage>
</organism>
<reference evidence="4 5" key="1">
    <citation type="submission" date="2021-06" db="EMBL/GenBank/DDBJ databases">
        <authorList>
            <person name="Palmer J.M."/>
        </authorList>
    </citation>
    <scope>NUCLEOTIDE SEQUENCE [LARGE SCALE GENOMIC DNA]</scope>
    <source>
        <strain evidence="4 5">GA_2019</strain>
        <tissue evidence="4">Muscle</tissue>
    </source>
</reference>
<dbReference type="SUPFAM" id="SSF49309">
    <property type="entry name" value="Transglutaminase, two C-terminal domains"/>
    <property type="match status" value="1"/>
</dbReference>
<dbReference type="SUPFAM" id="SSF54001">
    <property type="entry name" value="Cysteine proteinases"/>
    <property type="match status" value="2"/>
</dbReference>
<dbReference type="Gene3D" id="2.60.40.10">
    <property type="entry name" value="Immunoglobulins"/>
    <property type="match status" value="1"/>
</dbReference>
<proteinExistence type="predicted"/>
<dbReference type="InterPro" id="IPR036985">
    <property type="entry name" value="Transglutaminase-like_sf"/>
</dbReference>
<dbReference type="Pfam" id="PF00927">
    <property type="entry name" value="Transglut_C"/>
    <property type="match status" value="1"/>
</dbReference>
<dbReference type="InterPro" id="IPR013783">
    <property type="entry name" value="Ig-like_fold"/>
</dbReference>
<comment type="caution">
    <text evidence="4">The sequence shown here is derived from an EMBL/GenBank/DDBJ whole genome shotgun (WGS) entry which is preliminary data.</text>
</comment>
<dbReference type="EMBL" id="JAHRIO010030218">
    <property type="protein sequence ID" value="MEQ2167545.1"/>
    <property type="molecule type" value="Genomic_DNA"/>
</dbReference>
<keyword evidence="5" id="KW-1185">Reference proteome</keyword>
<dbReference type="PANTHER" id="PTHR11590">
    <property type="entry name" value="PROTEIN-GLUTAMINE GAMMA-GLUTAMYLTRANSFERASE"/>
    <property type="match status" value="1"/>
</dbReference>
<dbReference type="PANTHER" id="PTHR11590:SF49">
    <property type="entry name" value="PROTEIN-GLUTAMINE GAMMA-GLUTAMYLTRANSFERASE K"/>
    <property type="match status" value="1"/>
</dbReference>
<dbReference type="InterPro" id="IPR038765">
    <property type="entry name" value="Papain-like_cys_pep_sf"/>
</dbReference>
<dbReference type="InterPro" id="IPR036238">
    <property type="entry name" value="Transglutaminase_C_sf"/>
</dbReference>
<name>A0ABV0N816_9TELE</name>
<evidence type="ECO:0000313" key="5">
    <source>
        <dbReference type="Proteomes" id="UP001476798"/>
    </source>
</evidence>
<dbReference type="InterPro" id="IPR050779">
    <property type="entry name" value="Transglutaminase"/>
</dbReference>
<protein>
    <recommendedName>
        <fullName evidence="2">protein-glutamine gamma-glutamyltransferase</fullName>
        <ecNumber evidence="2">2.3.2.13</ecNumber>
    </recommendedName>
</protein>
<keyword evidence="1" id="KW-0808">Transferase</keyword>
<accession>A0ABV0N816</accession>
<feature type="non-terminal residue" evidence="4">
    <location>
        <position position="1"/>
    </location>
</feature>
<sequence length="349" mass="38171">DNVFLDDEEQRKEYVLNDTGRIYYGTEKQIGARTWNFGQFHEGILEACLFILEKSGMLPSGRGDPVNVVRVISAMINAPDDYGVLVGNWSGKYSDGVSPAAWSSSVEILRKYHSSNAVPVKYGQCWVFSGVTTTGISMYGMIAGWPDQTFPLAMEAGRLLILLPKRQARAPSVVAQPLSMPSAPVNSDKIYWQRKLDGTFCQVYSEKKAIGHCISTKAVGSDERADITHLIVVKNQSSQPRQTTLHSQVAVMYYTGPLGEAVVGKEMSAKITFTNPLPRVLKNVAFRVEGLGLQKGHEVVVGDVGAKATVTLTEHFIPAQPGLRKLVASLDCKQLTQVHGVADIIVCEQ</sequence>
<evidence type="ECO:0000259" key="3">
    <source>
        <dbReference type="Pfam" id="PF00927"/>
    </source>
</evidence>